<gene>
    <name evidence="4" type="ORF">PPRIM_AZ9-3.1.T1630022</name>
</gene>
<accession>A0A8S1QKJ7</accession>
<keyword evidence="1 3" id="KW-0853">WD repeat</keyword>
<organism evidence="4 5">
    <name type="scientific">Paramecium primaurelia</name>
    <dbReference type="NCBI Taxonomy" id="5886"/>
    <lineage>
        <taxon>Eukaryota</taxon>
        <taxon>Sar</taxon>
        <taxon>Alveolata</taxon>
        <taxon>Ciliophora</taxon>
        <taxon>Intramacronucleata</taxon>
        <taxon>Oligohymenophorea</taxon>
        <taxon>Peniculida</taxon>
        <taxon>Parameciidae</taxon>
        <taxon>Paramecium</taxon>
    </lineage>
</organism>
<protein>
    <submittedName>
        <fullName evidence="4">Uncharacterized protein</fullName>
    </submittedName>
</protein>
<evidence type="ECO:0000313" key="4">
    <source>
        <dbReference type="EMBL" id="CAD8115190.1"/>
    </source>
</evidence>
<evidence type="ECO:0000256" key="2">
    <source>
        <dbReference type="ARBA" id="ARBA00022737"/>
    </source>
</evidence>
<dbReference type="PANTHER" id="PTHR22847">
    <property type="entry name" value="WD40 REPEAT PROTEIN"/>
    <property type="match status" value="1"/>
</dbReference>
<dbReference type="Pfam" id="PF00400">
    <property type="entry name" value="WD40"/>
    <property type="match status" value="5"/>
</dbReference>
<dbReference type="PROSITE" id="PS50082">
    <property type="entry name" value="WD_REPEATS_2"/>
    <property type="match status" value="3"/>
</dbReference>
<evidence type="ECO:0000256" key="3">
    <source>
        <dbReference type="PROSITE-ProRule" id="PRU00221"/>
    </source>
</evidence>
<dbReference type="PANTHER" id="PTHR22847:SF637">
    <property type="entry name" value="WD REPEAT DOMAIN 5B"/>
    <property type="match status" value="1"/>
</dbReference>
<dbReference type="EMBL" id="CAJJDM010000170">
    <property type="protein sequence ID" value="CAD8115190.1"/>
    <property type="molecule type" value="Genomic_DNA"/>
</dbReference>
<keyword evidence="5" id="KW-1185">Reference proteome</keyword>
<dbReference type="Proteomes" id="UP000688137">
    <property type="component" value="Unassembled WGS sequence"/>
</dbReference>
<dbReference type="PROSITE" id="PS50294">
    <property type="entry name" value="WD_REPEATS_REGION"/>
    <property type="match status" value="3"/>
</dbReference>
<dbReference type="InterPro" id="IPR001680">
    <property type="entry name" value="WD40_rpt"/>
</dbReference>
<sequence length="481" mass="56710">MQSFEAKLAKLNCNIHGLEILYVNIGQNITNKRALCKQCRCNDIQLHRNYLNEVLQDYIDKRRKDAIKLIQSLQFEFNRKYEQIIGLLDKIKEMFDSKLKEFTEKEYLSEFQERFFGWGNLTLKDVEDLGIMLSKDVEFIEDQVSIKEIEFKSNDLEEYVEVLSNVLGDLEELNINQEKLVKLDKTLPKYEREISQLDLSKDEDMAAVVTLNTDIDIWNLQTMKKTVLKGHDDIVNAIVFSKYSNTLITGGREGTIKVWKCEGKWIIHDILIGHDDWITALCIGNQDQLIGSASNQEILIWSYKSDHYVKIQKLLGHADSIYSLGFLNQCEYLISGSYDKTVRLWERKEKQQWNFKQQFYYHSDKVQSIACSNNTLFGSCSWDQSIRLYDQMTDDSYDCIQVLYGHQGKVYQIQFNNDSKILYSCSHDNTIKLWSQLQTNFWECFHEIKQDFHIKFIGIRQNCLISSNYYEIYVYKQEQIN</sequence>
<keyword evidence="2" id="KW-0677">Repeat</keyword>
<dbReference type="SMART" id="SM00320">
    <property type="entry name" value="WD40"/>
    <property type="match status" value="6"/>
</dbReference>
<feature type="repeat" description="WD" evidence="3">
    <location>
        <begin position="314"/>
        <end position="346"/>
    </location>
</feature>
<comment type="caution">
    <text evidence="4">The sequence shown here is derived from an EMBL/GenBank/DDBJ whole genome shotgun (WGS) entry which is preliminary data.</text>
</comment>
<feature type="repeat" description="WD" evidence="3">
    <location>
        <begin position="228"/>
        <end position="260"/>
    </location>
</feature>
<dbReference type="AlphaFoldDB" id="A0A8S1QKJ7"/>
<dbReference type="CDD" id="cd00200">
    <property type="entry name" value="WD40"/>
    <property type="match status" value="1"/>
</dbReference>
<proteinExistence type="predicted"/>
<dbReference type="OMA" id="PKYEREI"/>
<name>A0A8S1QKJ7_PARPR</name>
<dbReference type="GO" id="GO:1990234">
    <property type="term" value="C:transferase complex"/>
    <property type="evidence" value="ECO:0007669"/>
    <property type="project" value="UniProtKB-ARBA"/>
</dbReference>
<evidence type="ECO:0000313" key="5">
    <source>
        <dbReference type="Proteomes" id="UP000688137"/>
    </source>
</evidence>
<feature type="repeat" description="WD" evidence="3">
    <location>
        <begin position="403"/>
        <end position="435"/>
    </location>
</feature>
<evidence type="ECO:0000256" key="1">
    <source>
        <dbReference type="ARBA" id="ARBA00022574"/>
    </source>
</evidence>
<reference evidence="4" key="1">
    <citation type="submission" date="2021-01" db="EMBL/GenBank/DDBJ databases">
        <authorList>
            <consortium name="Genoscope - CEA"/>
            <person name="William W."/>
        </authorList>
    </citation>
    <scope>NUCLEOTIDE SEQUENCE</scope>
</reference>